<dbReference type="Pfam" id="PF19263">
    <property type="entry name" value="DUF5906"/>
    <property type="match status" value="1"/>
</dbReference>
<keyword evidence="6" id="KW-1185">Reference proteome</keyword>
<evidence type="ECO:0000259" key="4">
    <source>
        <dbReference type="PROSITE" id="PS51206"/>
    </source>
</evidence>
<dbReference type="InterPro" id="IPR014818">
    <property type="entry name" value="Phage/plasmid_primase_P4_C"/>
</dbReference>
<dbReference type="SMART" id="SM00885">
    <property type="entry name" value="D5_N"/>
    <property type="match status" value="1"/>
</dbReference>
<dbReference type="NCBIfam" id="TIGR01613">
    <property type="entry name" value="primase_Cterm"/>
    <property type="match status" value="1"/>
</dbReference>
<keyword evidence="3" id="KW-0067">ATP-binding</keyword>
<dbReference type="GO" id="GO:0005524">
    <property type="term" value="F:ATP binding"/>
    <property type="evidence" value="ECO:0007669"/>
    <property type="project" value="UniProtKB-KW"/>
</dbReference>
<dbReference type="InterPro" id="IPR006500">
    <property type="entry name" value="Helicase_put_C_phage/plasmid"/>
</dbReference>
<dbReference type="InterPro" id="IPR045455">
    <property type="entry name" value="NrS-1_pol-like_helicase"/>
</dbReference>
<dbReference type="InterPro" id="IPR051620">
    <property type="entry name" value="ORF904-like_C"/>
</dbReference>
<dbReference type="PANTHER" id="PTHR35372:SF2">
    <property type="entry name" value="SF3 HELICASE DOMAIN-CONTAINING PROTEIN"/>
    <property type="match status" value="1"/>
</dbReference>
<dbReference type="SUPFAM" id="SSF52540">
    <property type="entry name" value="P-loop containing nucleoside triphosphate hydrolases"/>
    <property type="match status" value="1"/>
</dbReference>
<feature type="domain" description="SF3 helicase" evidence="4">
    <location>
        <begin position="539"/>
        <end position="698"/>
    </location>
</feature>
<comment type="caution">
    <text evidence="5">The sequence shown here is derived from an EMBL/GenBank/DDBJ whole genome shotgun (WGS) entry which is preliminary data.</text>
</comment>
<dbReference type="InterPro" id="IPR014015">
    <property type="entry name" value="Helicase_SF3_DNA-vir"/>
</dbReference>
<dbReference type="OrthoDB" id="9763644at2"/>
<reference evidence="5 6" key="1">
    <citation type="submission" date="2018-07" db="EMBL/GenBank/DDBJ databases">
        <title>Bacillus sp. YLB-04 draft genome sequence.</title>
        <authorList>
            <person name="Yu L."/>
            <person name="Tang X."/>
        </authorList>
    </citation>
    <scope>NUCLEOTIDE SEQUENCE [LARGE SCALE GENOMIC DNA]</scope>
    <source>
        <strain evidence="5 6">YLB-04</strain>
    </source>
</reference>
<dbReference type="Gene3D" id="3.40.50.300">
    <property type="entry name" value="P-loop containing nucleotide triphosphate hydrolases"/>
    <property type="match status" value="1"/>
</dbReference>
<sequence>MISACRRVSNVSKTKGQIQAEAFIEALYKNANTGFLSLWTLEDKKTRWFSVQNRDQLIQEAIRLRDSHNVYFGVGVRKEALSEFKRGKNEDVLSLPGVWVEIDLMSGIHAANNLPTEDDVQSILDTFSLDPSIVIHSGGGLHCYWLFDKPAEIRSVKDMQGAERMLGRFQKVFIRLAKAKGLHIDNTADLARVLRVPGTFNLKGEPKPVKTALFEPERRYSLLELLSAIQDIEATFPEETVTKAEKKHYDTEIPDAKHPDRIAKECRFIQDYLNHIESANYSEWMAALSIAAFCEDGDELVHEWSKGHSGYSEPEVDRKYTEIREKMKPRTCQTINQEFGRCNGCKHFNKINSPIALGMERKKKMSAEQSNFKRTDLGNAERLVFRHGSDIRFNSTFGKWYLWDGKRWNEDKVGRILQLAKETVRAIYDEAAKAEDPDTRKSLAEHAVRSESRARIESMVSLAKTEVPTLPEEMDNDIWLFNCENGVIDLKTGVLKPHDRNLMMTKKSSVAYDSKAECPTWLKFLSDIFQDENGKVKHDTINFLQKAVGYSLTGSTREQVLFFLYGTGRNGKSTYMNVIKDILGDYGKQTNADTFTVKKSDRVNNDIAALKGARMVAATESEEGARLAESLVKQLTGGEPVQARFLHQEYFEYVPQFKIFFTTNHKPVIRGNDEGIWRRIRLIPFTVTIPNEKLDKDLPEKLRNEMPGILKWMVEGCLKWQKEGLGVPQEVEEATNSYRDEMDTLGNFITDVCVLHPNVKTLAAELYRQYGYWCQDNGEFEITKQKFNRKLEERGFKKGRDGRGIYLTGIGINISSTGEKVNFYEKKNTNSA</sequence>
<dbReference type="Proteomes" id="UP000257144">
    <property type="component" value="Unassembled WGS sequence"/>
</dbReference>
<keyword evidence="1" id="KW-0547">Nucleotide-binding</keyword>
<organism evidence="5 6">
    <name type="scientific">Neobacillus piezotolerans</name>
    <dbReference type="NCBI Taxonomy" id="2259171"/>
    <lineage>
        <taxon>Bacteria</taxon>
        <taxon>Bacillati</taxon>
        <taxon>Bacillota</taxon>
        <taxon>Bacilli</taxon>
        <taxon>Bacillales</taxon>
        <taxon>Bacillaceae</taxon>
        <taxon>Neobacillus</taxon>
    </lineage>
</organism>
<gene>
    <name evidence="5" type="ORF">DRW41_22110</name>
</gene>
<dbReference type="Pfam" id="PF08706">
    <property type="entry name" value="D5_N"/>
    <property type="match status" value="1"/>
</dbReference>
<evidence type="ECO:0000256" key="3">
    <source>
        <dbReference type="ARBA" id="ARBA00022840"/>
    </source>
</evidence>
<accession>A0A3D8GK79</accession>
<name>A0A3D8GK79_9BACI</name>
<keyword evidence="2" id="KW-0378">Hydrolase</keyword>
<evidence type="ECO:0000313" key="6">
    <source>
        <dbReference type="Proteomes" id="UP000257144"/>
    </source>
</evidence>
<protein>
    <submittedName>
        <fullName evidence="5">DNA primase</fullName>
    </submittedName>
</protein>
<evidence type="ECO:0000256" key="2">
    <source>
        <dbReference type="ARBA" id="ARBA00022801"/>
    </source>
</evidence>
<dbReference type="PANTHER" id="PTHR35372">
    <property type="entry name" value="ATP BINDING PROTEIN-RELATED"/>
    <property type="match status" value="1"/>
</dbReference>
<dbReference type="InterPro" id="IPR027417">
    <property type="entry name" value="P-loop_NTPase"/>
</dbReference>
<dbReference type="PROSITE" id="PS51206">
    <property type="entry name" value="SF3_HELICASE_1"/>
    <property type="match status" value="1"/>
</dbReference>
<dbReference type="EMBL" id="QNQT01000020">
    <property type="protein sequence ID" value="RDU34722.1"/>
    <property type="molecule type" value="Genomic_DNA"/>
</dbReference>
<evidence type="ECO:0000256" key="1">
    <source>
        <dbReference type="ARBA" id="ARBA00022741"/>
    </source>
</evidence>
<dbReference type="GO" id="GO:0004386">
    <property type="term" value="F:helicase activity"/>
    <property type="evidence" value="ECO:0007669"/>
    <property type="project" value="UniProtKB-KW"/>
</dbReference>
<dbReference type="AlphaFoldDB" id="A0A3D8GK79"/>
<proteinExistence type="predicted"/>
<evidence type="ECO:0000313" key="5">
    <source>
        <dbReference type="EMBL" id="RDU34722.1"/>
    </source>
</evidence>
<dbReference type="GO" id="GO:0016787">
    <property type="term" value="F:hydrolase activity"/>
    <property type="evidence" value="ECO:0007669"/>
    <property type="project" value="UniProtKB-KW"/>
</dbReference>